<dbReference type="PANTHER" id="PTHR11070">
    <property type="entry name" value="UVRD / RECB / PCRA DNA HELICASE FAMILY MEMBER"/>
    <property type="match status" value="1"/>
</dbReference>
<evidence type="ECO:0000256" key="7">
    <source>
        <dbReference type="ARBA" id="ARBA00022840"/>
    </source>
</evidence>
<dbReference type="KEGG" id="soa:G3M56_008010"/>
<dbReference type="GO" id="GO:0005524">
    <property type="term" value="F:ATP binding"/>
    <property type="evidence" value="ECO:0007669"/>
    <property type="project" value="UniProtKB-UniRule"/>
</dbReference>
<dbReference type="EC" id="5.6.2.4" evidence="12"/>
<evidence type="ECO:0000256" key="11">
    <source>
        <dbReference type="ARBA" id="ARBA00034617"/>
    </source>
</evidence>
<keyword evidence="18" id="KW-1185">Reference proteome</keyword>
<dbReference type="InterPro" id="IPR038726">
    <property type="entry name" value="PDDEXK_AddAB-type"/>
</dbReference>
<dbReference type="GO" id="GO:0000725">
    <property type="term" value="P:recombinational repair"/>
    <property type="evidence" value="ECO:0007669"/>
    <property type="project" value="TreeGrafter"/>
</dbReference>
<keyword evidence="7 14" id="KW-0067">ATP-binding</keyword>
<dbReference type="InterPro" id="IPR014016">
    <property type="entry name" value="UvrD-like_ATP-bd"/>
</dbReference>
<dbReference type="GO" id="GO:0004527">
    <property type="term" value="F:exonuclease activity"/>
    <property type="evidence" value="ECO:0007669"/>
    <property type="project" value="UniProtKB-KW"/>
</dbReference>
<dbReference type="InterPro" id="IPR027417">
    <property type="entry name" value="P-loop_NTPase"/>
</dbReference>
<evidence type="ECO:0000256" key="4">
    <source>
        <dbReference type="ARBA" id="ARBA00022801"/>
    </source>
</evidence>
<dbReference type="Gene3D" id="3.40.50.300">
    <property type="entry name" value="P-loop containing nucleotide triphosphate hydrolases"/>
    <property type="match status" value="3"/>
</dbReference>
<keyword evidence="6" id="KW-0269">Exonuclease</keyword>
<keyword evidence="2 14" id="KW-0547">Nucleotide-binding</keyword>
<dbReference type="GO" id="GO:0005829">
    <property type="term" value="C:cytosol"/>
    <property type="evidence" value="ECO:0007669"/>
    <property type="project" value="TreeGrafter"/>
</dbReference>
<dbReference type="SUPFAM" id="SSF52540">
    <property type="entry name" value="P-loop containing nucleoside triphosphate hydrolases"/>
    <property type="match status" value="1"/>
</dbReference>
<dbReference type="Pfam" id="PF00580">
    <property type="entry name" value="UvrD-helicase"/>
    <property type="match status" value="2"/>
</dbReference>
<evidence type="ECO:0000256" key="6">
    <source>
        <dbReference type="ARBA" id="ARBA00022839"/>
    </source>
</evidence>
<dbReference type="AlphaFoldDB" id="A0A6B3L8Q7"/>
<comment type="catalytic activity">
    <reaction evidence="13">
        <text>ATP + H2O = ADP + phosphate + H(+)</text>
        <dbReference type="Rhea" id="RHEA:13065"/>
        <dbReference type="ChEBI" id="CHEBI:15377"/>
        <dbReference type="ChEBI" id="CHEBI:15378"/>
        <dbReference type="ChEBI" id="CHEBI:30616"/>
        <dbReference type="ChEBI" id="CHEBI:43474"/>
        <dbReference type="ChEBI" id="CHEBI:456216"/>
        <dbReference type="EC" id="5.6.2.4"/>
    </reaction>
</comment>
<organism evidence="17 18">
    <name type="scientific">Sulfuriroseicoccus oceanibius</name>
    <dbReference type="NCBI Taxonomy" id="2707525"/>
    <lineage>
        <taxon>Bacteria</taxon>
        <taxon>Pseudomonadati</taxon>
        <taxon>Verrucomicrobiota</taxon>
        <taxon>Verrucomicrobiia</taxon>
        <taxon>Verrucomicrobiales</taxon>
        <taxon>Verrucomicrobiaceae</taxon>
        <taxon>Sulfuriroseicoccus</taxon>
    </lineage>
</organism>
<evidence type="ECO:0000256" key="8">
    <source>
        <dbReference type="ARBA" id="ARBA00023125"/>
    </source>
</evidence>
<evidence type="ECO:0000256" key="9">
    <source>
        <dbReference type="ARBA" id="ARBA00023204"/>
    </source>
</evidence>
<dbReference type="Gene3D" id="3.90.320.10">
    <property type="match status" value="1"/>
</dbReference>
<dbReference type="InterPro" id="IPR011604">
    <property type="entry name" value="PDDEXK-like_dom_sf"/>
</dbReference>
<accession>A0A6B3L8Q7</accession>
<dbReference type="InterPro" id="IPR000212">
    <property type="entry name" value="DNA_helicase_UvrD/REP"/>
</dbReference>
<reference evidence="17 18" key="1">
    <citation type="submission" date="2020-12" db="EMBL/GenBank/DDBJ databases">
        <title>Sulforoseuscoccus oceanibium gen. nov., sp. nov., a representative of the phylum Verrucomicrobia with special cytoplasmic membrane, and proposal of Sulforoseuscoccusaceae fam. nov.</title>
        <authorList>
            <person name="Xi F."/>
        </authorList>
    </citation>
    <scope>NUCLEOTIDE SEQUENCE [LARGE SCALE GENOMIC DNA]</scope>
    <source>
        <strain evidence="17 18">T37</strain>
    </source>
</reference>
<dbReference type="PROSITE" id="PS51198">
    <property type="entry name" value="UVRD_HELICASE_ATP_BIND"/>
    <property type="match status" value="1"/>
</dbReference>
<keyword evidence="5 14" id="KW-0347">Helicase</keyword>
<evidence type="ECO:0000313" key="18">
    <source>
        <dbReference type="Proteomes" id="UP000475117"/>
    </source>
</evidence>
<feature type="region of interest" description="Disordered" evidence="15">
    <location>
        <begin position="876"/>
        <end position="918"/>
    </location>
</feature>
<evidence type="ECO:0000256" key="12">
    <source>
        <dbReference type="ARBA" id="ARBA00034808"/>
    </source>
</evidence>
<feature type="domain" description="UvrD-like helicase ATP-binding" evidence="16">
    <location>
        <begin position="1"/>
        <end position="481"/>
    </location>
</feature>
<evidence type="ECO:0000256" key="1">
    <source>
        <dbReference type="ARBA" id="ARBA00022722"/>
    </source>
</evidence>
<keyword evidence="3" id="KW-0227">DNA damage</keyword>
<dbReference type="GO" id="GO:0003677">
    <property type="term" value="F:DNA binding"/>
    <property type="evidence" value="ECO:0007669"/>
    <property type="project" value="UniProtKB-KW"/>
</dbReference>
<protein>
    <recommendedName>
        <fullName evidence="12">DNA 3'-5' helicase</fullName>
        <ecNumber evidence="12">5.6.2.4</ecNumber>
    </recommendedName>
</protein>
<dbReference type="InterPro" id="IPR014017">
    <property type="entry name" value="DNA_helicase_UvrD-like_C"/>
</dbReference>
<dbReference type="PANTHER" id="PTHR11070:SF67">
    <property type="entry name" value="DNA 3'-5' HELICASE"/>
    <property type="match status" value="1"/>
</dbReference>
<keyword evidence="4 14" id="KW-0378">Hydrolase</keyword>
<name>A0A6B3L8Q7_9BACT</name>
<evidence type="ECO:0000256" key="5">
    <source>
        <dbReference type="ARBA" id="ARBA00022806"/>
    </source>
</evidence>
<dbReference type="Pfam" id="PF13361">
    <property type="entry name" value="UvrD_C"/>
    <property type="match status" value="1"/>
</dbReference>
<keyword evidence="8" id="KW-0238">DNA-binding</keyword>
<evidence type="ECO:0000256" key="14">
    <source>
        <dbReference type="PROSITE-ProRule" id="PRU00560"/>
    </source>
</evidence>
<proteinExistence type="predicted"/>
<feature type="binding site" evidence="14">
    <location>
        <begin position="17"/>
        <end position="24"/>
    </location>
    <ligand>
        <name>ATP</name>
        <dbReference type="ChEBI" id="CHEBI:30616"/>
    </ligand>
</feature>
<dbReference type="SUPFAM" id="SSF52980">
    <property type="entry name" value="Restriction endonuclease-like"/>
    <property type="match status" value="1"/>
</dbReference>
<evidence type="ECO:0000256" key="10">
    <source>
        <dbReference type="ARBA" id="ARBA00023235"/>
    </source>
</evidence>
<evidence type="ECO:0000259" key="16">
    <source>
        <dbReference type="PROSITE" id="PS51198"/>
    </source>
</evidence>
<evidence type="ECO:0000256" key="13">
    <source>
        <dbReference type="ARBA" id="ARBA00048988"/>
    </source>
</evidence>
<keyword evidence="10" id="KW-0413">Isomerase</keyword>
<dbReference type="InterPro" id="IPR011335">
    <property type="entry name" value="Restrct_endonuc-II-like"/>
</dbReference>
<gene>
    <name evidence="17" type="ORF">G3M56_008010</name>
</gene>
<dbReference type="Proteomes" id="UP000475117">
    <property type="component" value="Chromosome"/>
</dbReference>
<evidence type="ECO:0000256" key="3">
    <source>
        <dbReference type="ARBA" id="ARBA00022763"/>
    </source>
</evidence>
<evidence type="ECO:0000256" key="15">
    <source>
        <dbReference type="SAM" id="MobiDB-lite"/>
    </source>
</evidence>
<dbReference type="EMBL" id="CP066776">
    <property type="protein sequence ID" value="QQL43841.1"/>
    <property type="molecule type" value="Genomic_DNA"/>
</dbReference>
<evidence type="ECO:0000313" key="17">
    <source>
        <dbReference type="EMBL" id="QQL43841.1"/>
    </source>
</evidence>
<feature type="compositionally biased region" description="Polar residues" evidence="15">
    <location>
        <begin position="879"/>
        <end position="889"/>
    </location>
</feature>
<sequence length="1077" mass="117755">MSQSANHSEIRSMVIEASAGSGKTYQLANRFLALLAAGVKPEHIIALTFTRKAAGEFTERILSRLALAAGSPDDAGALASDIVRTWNGDGTSQPAMFSSPPALVAPDAAGCLEMLKAVVDSLDRITLSTLDSFFLKVVRQFSFELGLSGFELLDDQQQAAARERVLQDLFNSSGANEKGRDNFLQAFKLATYGKEVSQISSTLEKYLESQHERIVNAPEESKWANLERLFPNGIQLPMDIDRKAELAVARGEVPAMAEGARKGYDKRWIALIDQLEAYSPGNVSEIKSALFGLLCEQLDALRAGAGEDVYYKKSYPLTPNLSAAMFRVIGNILFTELKVIAGRTLGLYGVLSAYENAYDEQVRRYGQLGFSDLTQLLAGGGVDLGSRLEELHYRLDSHYDHWLLDEFQDTSMSQWNVVEALLGDAVLDAEGRRSLFMVGDAKQGIYGWRGGDVRLFGELMERADWAPRRDVWPMSKSWRSSQVVLDLVNQICDPQLGSMGRFPAAAVARWRYQHHEAAKDLSGFAEVVAIDAKASAAEGVKINKADKDEATLDALAARVKRIDPLRRGLSCAVLVRSGAHADLVVEGLRSRLGKGFPVELDSEVSIGEDSPLGRAITDFFRWLRTPADTFASNHVWMTPLAPAMDALGETPSKVWGEAVRRFSRHGAAGLMELIVTSLSERGGLSELNANRLQDIHRAAERFDAVGGTIAEWVGTLEYLKRREHSRKGTVQVMTIHKSKGLEFDAVMLPFVSSDAFDHKGRVSMIEQRGARREVVNQIMRPADPVVESNEVLGEMMAEWSEDQCYEGFCLVYVALTRAARSLHVLVEATPGNDDKANPRDWIIGSVGDGMGVAKGDLGTQDEHVLYSEGDADWFATAPPQEQSAPSSAQAVELGTAVARRKRRSPSDHSAEADGEGAAFPTSALASRAGMRFGSEVHALFERIRWADDAPAVLDSVSSDAATAVVETLAAPAVAAWFARRDRVEVSCERPIEAVIDGVWISGVIDRLEVERNATGTPVAARIIDFKTDRVDSEDVLITRYSNQLQTYRRMVALALELPPTTITCALVSTALKAVVEV</sequence>
<dbReference type="RefSeq" id="WP_164361844.1">
    <property type="nucleotide sequence ID" value="NZ_CP066776.1"/>
</dbReference>
<evidence type="ECO:0000256" key="2">
    <source>
        <dbReference type="ARBA" id="ARBA00022741"/>
    </source>
</evidence>
<keyword evidence="1" id="KW-0540">Nuclease</keyword>
<dbReference type="Pfam" id="PF12705">
    <property type="entry name" value="PDDEXK_1"/>
    <property type="match status" value="1"/>
</dbReference>
<dbReference type="GO" id="GO:0043138">
    <property type="term" value="F:3'-5' DNA helicase activity"/>
    <property type="evidence" value="ECO:0007669"/>
    <property type="project" value="UniProtKB-EC"/>
</dbReference>
<keyword evidence="9" id="KW-0234">DNA repair</keyword>
<comment type="catalytic activity">
    <reaction evidence="11">
        <text>Couples ATP hydrolysis with the unwinding of duplex DNA by translocating in the 3'-5' direction.</text>
        <dbReference type="EC" id="5.6.2.4"/>
    </reaction>
</comment>